<dbReference type="GO" id="GO:1903569">
    <property type="term" value="P:positive regulation of protein localization to ciliary membrane"/>
    <property type="evidence" value="ECO:0007669"/>
    <property type="project" value="TreeGrafter"/>
</dbReference>
<dbReference type="PROSITE" id="PS50222">
    <property type="entry name" value="EF_HAND_2"/>
    <property type="match status" value="1"/>
</dbReference>
<dbReference type="PROSITE" id="PS00018">
    <property type="entry name" value="EF_HAND_1"/>
    <property type="match status" value="1"/>
</dbReference>
<dbReference type="InterPro" id="IPR018247">
    <property type="entry name" value="EF_Hand_1_Ca_BS"/>
</dbReference>
<evidence type="ECO:0000256" key="4">
    <source>
        <dbReference type="ARBA" id="ARBA00022837"/>
    </source>
</evidence>
<dbReference type="HOGENOM" id="CLU_1182468_0_0_1"/>
<dbReference type="eggNOG" id="KOG0027">
    <property type="taxonomic scope" value="Eukaryota"/>
</dbReference>
<reference evidence="8" key="1">
    <citation type="submission" date="2003-08" db="EMBL/GenBank/DDBJ databases">
        <authorList>
            <person name="Birren B."/>
            <person name="Nusbaum C."/>
            <person name="Abebe A."/>
            <person name="Abouelleil A."/>
            <person name="Adekoya E."/>
            <person name="Ait-zahra M."/>
            <person name="Allen N."/>
            <person name="Allen T."/>
            <person name="An P."/>
            <person name="Anderson M."/>
            <person name="Anderson S."/>
            <person name="Arachchi H."/>
            <person name="Armbruster J."/>
            <person name="Bachantsang P."/>
            <person name="Baldwin J."/>
            <person name="Barry A."/>
            <person name="Bayul T."/>
            <person name="Blitshsteyn B."/>
            <person name="Bloom T."/>
            <person name="Blye J."/>
            <person name="Boguslavskiy L."/>
            <person name="Borowsky M."/>
            <person name="Boukhgalter B."/>
            <person name="Brunache A."/>
            <person name="Butler J."/>
            <person name="Calixte N."/>
            <person name="Calvo S."/>
            <person name="Camarata J."/>
            <person name="Campo K."/>
            <person name="Chang J."/>
            <person name="Cheshatsang Y."/>
            <person name="Citroen M."/>
            <person name="Collymore A."/>
            <person name="Considine T."/>
            <person name="Cook A."/>
            <person name="Cooke P."/>
            <person name="Corum B."/>
            <person name="Cuomo C."/>
            <person name="David R."/>
            <person name="Dawoe T."/>
            <person name="Degray S."/>
            <person name="Dodge S."/>
            <person name="Dooley K."/>
            <person name="Dorje P."/>
            <person name="Dorjee K."/>
            <person name="Dorris L."/>
            <person name="Duffey N."/>
            <person name="Dupes A."/>
            <person name="Elkins T."/>
            <person name="Engels R."/>
            <person name="Erickson J."/>
            <person name="Farina A."/>
            <person name="Faro S."/>
            <person name="Ferreira P."/>
            <person name="Fischer H."/>
            <person name="Fitzgerald M."/>
            <person name="Foley K."/>
            <person name="Gage D."/>
            <person name="Galagan J."/>
            <person name="Gearin G."/>
            <person name="Gnerre S."/>
            <person name="Gnirke A."/>
            <person name="Goyette A."/>
            <person name="Graham J."/>
            <person name="Grandbois E."/>
            <person name="Gyaltsen K."/>
            <person name="Hafez N."/>
            <person name="Hagopian D."/>
            <person name="Hagos B."/>
            <person name="Hall J."/>
            <person name="Hatcher B."/>
            <person name="Heller A."/>
            <person name="Higgins H."/>
            <person name="Honan T."/>
            <person name="Horn A."/>
            <person name="Houde N."/>
            <person name="Hughes L."/>
            <person name="Hulme W."/>
            <person name="Husby E."/>
            <person name="Iliev I."/>
            <person name="Jaffe D."/>
            <person name="Jones C."/>
            <person name="Kamal M."/>
            <person name="Kamat A."/>
            <person name="Kamvysselis M."/>
            <person name="Karlsson E."/>
            <person name="Kells C."/>
            <person name="Kieu A."/>
            <person name="Kisner P."/>
            <person name="Kodira C."/>
            <person name="Kulbokas E."/>
            <person name="Labutti K."/>
            <person name="Lama D."/>
            <person name="Landers T."/>
            <person name="Leger J."/>
            <person name="Levine S."/>
            <person name="Lewis D."/>
            <person name="Lewis T."/>
            <person name="Lindblad-toh K."/>
            <person name="Liu X."/>
            <person name="Lokyitsang T."/>
            <person name="Lokyitsang Y."/>
            <person name="Lucien O."/>
            <person name="Lui A."/>
            <person name="Ma L.J."/>
            <person name="Mabbitt R."/>
            <person name="Macdonald J."/>
            <person name="Maclean C."/>
            <person name="Major J."/>
            <person name="Manning J."/>
            <person name="Marabella R."/>
            <person name="Maru K."/>
            <person name="Matthews C."/>
            <person name="Mauceli E."/>
            <person name="Mccarthy M."/>
            <person name="Mcdonough S."/>
            <person name="Mcghee T."/>
            <person name="Meldrim J."/>
            <person name="Meneus L."/>
            <person name="Mesirov J."/>
            <person name="Mihalev A."/>
            <person name="Mihova T."/>
            <person name="Mikkelsen T."/>
            <person name="Mlenga V."/>
            <person name="Moru K."/>
            <person name="Mozes J."/>
            <person name="Mulrain L."/>
            <person name="Munson G."/>
            <person name="Naylor J."/>
            <person name="Newes C."/>
            <person name="Nguyen C."/>
            <person name="Nguyen N."/>
            <person name="Nguyen T."/>
            <person name="Nicol R."/>
            <person name="Nielsen C."/>
            <person name="Nizzari M."/>
            <person name="Norbu C."/>
            <person name="Norbu N."/>
            <person name="O'donnell P."/>
            <person name="Okoawo O."/>
            <person name="O'leary S."/>
            <person name="Omotosho B."/>
            <person name="O'neill K."/>
            <person name="Osman S."/>
            <person name="Parker S."/>
            <person name="Perrin D."/>
            <person name="Phunkhang P."/>
            <person name="Piqani B."/>
            <person name="Purcell S."/>
            <person name="Rachupka T."/>
            <person name="Ramasamy U."/>
            <person name="Rameau R."/>
            <person name="Ray V."/>
            <person name="Raymond C."/>
            <person name="Retta R."/>
            <person name="Richardson S."/>
            <person name="Rise C."/>
            <person name="Rodriguez J."/>
            <person name="Rogers J."/>
            <person name="Rogov P."/>
            <person name="Rutman M."/>
            <person name="Schupbach R."/>
            <person name="Seaman C."/>
            <person name="Settipalli S."/>
            <person name="Sharpe T."/>
            <person name="Sheridan J."/>
            <person name="Sherpa N."/>
            <person name="Shi J."/>
            <person name="Smirnov S."/>
            <person name="Smith C."/>
            <person name="Sougnez C."/>
            <person name="Spencer B."/>
            <person name="Stalker J."/>
            <person name="Stange-thomann N."/>
            <person name="Stavropoulos S."/>
            <person name="Stetson K."/>
            <person name="Stone C."/>
            <person name="Stone S."/>
            <person name="Stubbs M."/>
            <person name="Talamas J."/>
            <person name="Tchuinga P."/>
            <person name="Tenzing P."/>
            <person name="Tesfaye S."/>
            <person name="Theodore J."/>
            <person name="Thoulutsang Y."/>
            <person name="Topham K."/>
            <person name="Towey S."/>
            <person name="Tsamla T."/>
            <person name="Tsomo N."/>
            <person name="Vallee D."/>
            <person name="Vassiliev H."/>
            <person name="Venkataraman V."/>
            <person name="Vinson J."/>
            <person name="Vo A."/>
            <person name="Wade C."/>
            <person name="Wang S."/>
            <person name="Wangchuk T."/>
            <person name="Wangdi T."/>
            <person name="Whittaker C."/>
            <person name="Wilkinson J."/>
            <person name="Wu Y."/>
            <person name="Wyman D."/>
            <person name="Yadav S."/>
            <person name="Yang S."/>
            <person name="Yang X."/>
            <person name="Yeager S."/>
            <person name="Yee E."/>
            <person name="Young G."/>
            <person name="Zainoun J."/>
            <person name="Zembeck L."/>
            <person name="Zimmer A."/>
            <person name="Zody M."/>
            <person name="Lander E."/>
        </authorList>
    </citation>
    <scope>NUCLEOTIDE SEQUENCE [LARGE SCALE GENOMIC DNA]</scope>
</reference>
<dbReference type="PANTHER" id="PTHR46819">
    <property type="entry name" value="EF-HAND CALCIUM-BINDING DOMAIN-CONTAINING PROTEIN 7"/>
    <property type="match status" value="1"/>
</dbReference>
<name>H2YTB7_CIOSA</name>
<dbReference type="PANTHER" id="PTHR46819:SF1">
    <property type="entry name" value="EF-HAND CALCIUM-BINDING DOMAIN-CONTAINING PROTEIN 7"/>
    <property type="match status" value="1"/>
</dbReference>
<keyword evidence="4" id="KW-0106">Calcium</keyword>
<evidence type="ECO:0000313" key="7">
    <source>
        <dbReference type="Ensembl" id="ENSCSAVP00000008577.1"/>
    </source>
</evidence>
<dbReference type="AlphaFoldDB" id="H2YTB7"/>
<accession>H2YTB7</accession>
<dbReference type="GO" id="GO:0098797">
    <property type="term" value="C:plasma membrane protein complex"/>
    <property type="evidence" value="ECO:0007669"/>
    <property type="project" value="TreeGrafter"/>
</dbReference>
<protein>
    <recommendedName>
        <fullName evidence="6">EF-hand domain-containing protein</fullName>
    </recommendedName>
</protein>
<keyword evidence="2" id="KW-0479">Metal-binding</keyword>
<comment type="subcellular location">
    <subcellularLocation>
        <location evidence="1">Membrane</location>
    </subcellularLocation>
</comment>
<dbReference type="Gene3D" id="1.10.238.10">
    <property type="entry name" value="EF-hand"/>
    <property type="match status" value="1"/>
</dbReference>
<dbReference type="Proteomes" id="UP000007875">
    <property type="component" value="Unassembled WGS sequence"/>
</dbReference>
<evidence type="ECO:0000259" key="6">
    <source>
        <dbReference type="PROSITE" id="PS50222"/>
    </source>
</evidence>
<evidence type="ECO:0000256" key="5">
    <source>
        <dbReference type="ARBA" id="ARBA00023136"/>
    </source>
</evidence>
<sequence length="235" mass="26665">MQKLNDAIIVQGGPISQLNFKSNKPTSLKGWSNVKSKGCFFVEENKDLVGHTYQLELPFASNVYCEVQASALVGTPDSWTSTVDVGMIVFRKSGEKDDLVFMTEWVDGQKSFWSGDLRSGSYLIVPYTSGCRLTPRVHNDEDLPLTRTDYNDQIQLTKPFCETLLDIFELCDLDGNGRLSREEFNWFHIRTTDEEVDDDAWKVVLENVDTTDGEMTRKGFEQLHLMQAQEAESSP</sequence>
<keyword evidence="3" id="KW-0677">Repeat</keyword>
<evidence type="ECO:0000313" key="8">
    <source>
        <dbReference type="Proteomes" id="UP000007875"/>
    </source>
</evidence>
<reference evidence="7" key="3">
    <citation type="submission" date="2025-09" db="UniProtKB">
        <authorList>
            <consortium name="Ensembl"/>
        </authorList>
    </citation>
    <scope>IDENTIFICATION</scope>
</reference>
<organism evidence="7 8">
    <name type="scientific">Ciona savignyi</name>
    <name type="common">Pacific transparent sea squirt</name>
    <dbReference type="NCBI Taxonomy" id="51511"/>
    <lineage>
        <taxon>Eukaryota</taxon>
        <taxon>Metazoa</taxon>
        <taxon>Chordata</taxon>
        <taxon>Tunicata</taxon>
        <taxon>Ascidiacea</taxon>
        <taxon>Phlebobranchia</taxon>
        <taxon>Cionidae</taxon>
        <taxon>Ciona</taxon>
    </lineage>
</organism>
<dbReference type="InterPro" id="IPR052266">
    <property type="entry name" value="Miro-EF-hand_domain"/>
</dbReference>
<evidence type="ECO:0000256" key="1">
    <source>
        <dbReference type="ARBA" id="ARBA00004370"/>
    </source>
</evidence>
<dbReference type="STRING" id="51511.ENSCSAVP00000008577"/>
<dbReference type="GO" id="GO:0060170">
    <property type="term" value="C:ciliary membrane"/>
    <property type="evidence" value="ECO:0007669"/>
    <property type="project" value="TreeGrafter"/>
</dbReference>
<dbReference type="InterPro" id="IPR002048">
    <property type="entry name" value="EF_hand_dom"/>
</dbReference>
<evidence type="ECO:0000256" key="3">
    <source>
        <dbReference type="ARBA" id="ARBA00022737"/>
    </source>
</evidence>
<keyword evidence="8" id="KW-1185">Reference proteome</keyword>
<dbReference type="GeneTree" id="ENSGT00390000015466"/>
<feature type="domain" description="EF-hand" evidence="6">
    <location>
        <begin position="159"/>
        <end position="194"/>
    </location>
</feature>
<evidence type="ECO:0000256" key="2">
    <source>
        <dbReference type="ARBA" id="ARBA00022723"/>
    </source>
</evidence>
<dbReference type="InterPro" id="IPR011992">
    <property type="entry name" value="EF-hand-dom_pair"/>
</dbReference>
<keyword evidence="5" id="KW-0472">Membrane</keyword>
<dbReference type="GO" id="GO:0005509">
    <property type="term" value="F:calcium ion binding"/>
    <property type="evidence" value="ECO:0007669"/>
    <property type="project" value="InterPro"/>
</dbReference>
<proteinExistence type="predicted"/>
<reference evidence="7" key="2">
    <citation type="submission" date="2025-08" db="UniProtKB">
        <authorList>
            <consortium name="Ensembl"/>
        </authorList>
    </citation>
    <scope>IDENTIFICATION</scope>
</reference>
<dbReference type="InParanoid" id="H2YTB7"/>
<dbReference type="Ensembl" id="ENSCSAVT00000008687.1">
    <property type="protein sequence ID" value="ENSCSAVP00000008577.1"/>
    <property type="gene ID" value="ENSCSAVG00000005098.1"/>
</dbReference>
<dbReference type="SUPFAM" id="SSF47473">
    <property type="entry name" value="EF-hand"/>
    <property type="match status" value="1"/>
</dbReference>